<name>X1GLZ5_9ZZZZ</name>
<evidence type="ECO:0000313" key="1">
    <source>
        <dbReference type="EMBL" id="GAH45875.1"/>
    </source>
</evidence>
<dbReference type="AlphaFoldDB" id="X1GLZ5"/>
<dbReference type="EMBL" id="BARU01007521">
    <property type="protein sequence ID" value="GAH45875.1"/>
    <property type="molecule type" value="Genomic_DNA"/>
</dbReference>
<comment type="caution">
    <text evidence="1">The sequence shown here is derived from an EMBL/GenBank/DDBJ whole genome shotgun (WGS) entry which is preliminary data.</text>
</comment>
<accession>X1GLZ5</accession>
<gene>
    <name evidence="1" type="ORF">S03H2_14809</name>
</gene>
<reference evidence="1" key="1">
    <citation type="journal article" date="2014" name="Front. Microbiol.">
        <title>High frequency of phylogenetically diverse reductive dehalogenase-homologous genes in deep subseafloor sedimentary metagenomes.</title>
        <authorList>
            <person name="Kawai M."/>
            <person name="Futagami T."/>
            <person name="Toyoda A."/>
            <person name="Takaki Y."/>
            <person name="Nishi S."/>
            <person name="Hori S."/>
            <person name="Arai W."/>
            <person name="Tsubouchi T."/>
            <person name="Morono Y."/>
            <person name="Uchiyama I."/>
            <person name="Ito T."/>
            <person name="Fujiyama A."/>
            <person name="Inagaki F."/>
            <person name="Takami H."/>
        </authorList>
    </citation>
    <scope>NUCLEOTIDE SEQUENCE</scope>
    <source>
        <strain evidence="1">Expedition CK06-06</strain>
    </source>
</reference>
<protein>
    <submittedName>
        <fullName evidence="1">Uncharacterized protein</fullName>
    </submittedName>
</protein>
<feature type="non-terminal residue" evidence="1">
    <location>
        <position position="62"/>
    </location>
</feature>
<organism evidence="1">
    <name type="scientific">marine sediment metagenome</name>
    <dbReference type="NCBI Taxonomy" id="412755"/>
    <lineage>
        <taxon>unclassified sequences</taxon>
        <taxon>metagenomes</taxon>
        <taxon>ecological metagenomes</taxon>
    </lineage>
</organism>
<sequence length="62" mass="6868">MELSWIAVETFTVALNSMAEYRSIILMVGLIVVFIPKEEPDGGVILAFELIKMTSFASLFQG</sequence>
<proteinExistence type="predicted"/>